<organism evidence="11 12">
    <name type="scientific">Candidatus Beckwithbacteria bacterium CG1_02_47_37</name>
    <dbReference type="NCBI Taxonomy" id="1805034"/>
    <lineage>
        <taxon>Bacteria</taxon>
        <taxon>Candidatus Beckwithiibacteriota</taxon>
    </lineage>
</organism>
<feature type="domain" description="Peptidase S11 D-alanyl-D-alanine carboxypeptidase A N-terminal" evidence="10">
    <location>
        <begin position="64"/>
        <end position="289"/>
    </location>
</feature>
<dbReference type="GO" id="GO:0071555">
    <property type="term" value="P:cell wall organization"/>
    <property type="evidence" value="ECO:0007669"/>
    <property type="project" value="UniProtKB-KW"/>
</dbReference>
<keyword evidence="6" id="KW-0961">Cell wall biogenesis/degradation</keyword>
<evidence type="ECO:0000256" key="7">
    <source>
        <dbReference type="PIRSR" id="PIRSR618044-1"/>
    </source>
</evidence>
<evidence type="ECO:0000259" key="10">
    <source>
        <dbReference type="Pfam" id="PF00768"/>
    </source>
</evidence>
<accession>A0A1J4RP26</accession>
<keyword evidence="4" id="KW-0133">Cell shape</keyword>
<dbReference type="GO" id="GO:0006508">
    <property type="term" value="P:proteolysis"/>
    <property type="evidence" value="ECO:0007669"/>
    <property type="project" value="InterPro"/>
</dbReference>
<evidence type="ECO:0000256" key="3">
    <source>
        <dbReference type="ARBA" id="ARBA00022801"/>
    </source>
</evidence>
<dbReference type="PRINTS" id="PR00725">
    <property type="entry name" value="DADACBPTASE1"/>
</dbReference>
<dbReference type="GO" id="GO:0009002">
    <property type="term" value="F:serine-type D-Ala-D-Ala carboxypeptidase activity"/>
    <property type="evidence" value="ECO:0007669"/>
    <property type="project" value="InterPro"/>
</dbReference>
<evidence type="ECO:0000256" key="1">
    <source>
        <dbReference type="ARBA" id="ARBA00007164"/>
    </source>
</evidence>
<feature type="binding site" evidence="8">
    <location>
        <position position="260"/>
    </location>
    <ligand>
        <name>substrate</name>
    </ligand>
</feature>
<keyword evidence="3" id="KW-0378">Hydrolase</keyword>
<dbReference type="PANTHER" id="PTHR21581:SF6">
    <property type="entry name" value="TRAFFICKING PROTEIN PARTICLE COMPLEX SUBUNIT 12"/>
    <property type="match status" value="1"/>
</dbReference>
<dbReference type="InterPro" id="IPR018044">
    <property type="entry name" value="Peptidase_S11"/>
</dbReference>
<protein>
    <recommendedName>
        <fullName evidence="10">Peptidase S11 D-alanyl-D-alanine carboxypeptidase A N-terminal domain-containing protein</fullName>
    </recommendedName>
</protein>
<keyword evidence="2" id="KW-0732">Signal</keyword>
<dbReference type="InterPro" id="IPR001967">
    <property type="entry name" value="Peptidase_S11_N"/>
</dbReference>
<dbReference type="GO" id="GO:0009252">
    <property type="term" value="P:peptidoglycan biosynthetic process"/>
    <property type="evidence" value="ECO:0007669"/>
    <property type="project" value="UniProtKB-KW"/>
</dbReference>
<dbReference type="GO" id="GO:0008360">
    <property type="term" value="P:regulation of cell shape"/>
    <property type="evidence" value="ECO:0007669"/>
    <property type="project" value="UniProtKB-KW"/>
</dbReference>
<sequence>MKAFLDWLKANPKIKLNLILAAIILGLLPGRNQFYDLDLGEARPLTRALPQVYLPPTDSPVNVTGVKAPWVSARSAVIIDVNDKTILYAKSPDLKLLPASTTKIMTALVVLDSYSLDQIIMIDSVHQTGQVMKLRPGERISVENLLYGLLVQSANDAATILAQNFPGGEDAFIEAMNQKVAELGLTNTNFTNASGLDAYGHYTTAHDLALIAAAAMTNETFRKIVGTLGITVSDADNTLVHDLTTINELLGVVSGLSGVKTGWTKAAGECFVAYVARDGRELVTVVLGSADRFGETAALINWAYSNHHWQVVVPATR</sequence>
<name>A0A1J4RP26_9BACT</name>
<dbReference type="InterPro" id="IPR012338">
    <property type="entry name" value="Beta-lactam/transpept-like"/>
</dbReference>
<dbReference type="STRING" id="1805034.AUJ59_02405"/>
<evidence type="ECO:0000313" key="11">
    <source>
        <dbReference type="EMBL" id="OIN89153.1"/>
    </source>
</evidence>
<dbReference type="PANTHER" id="PTHR21581">
    <property type="entry name" value="D-ALANYL-D-ALANINE CARBOXYPEPTIDASE"/>
    <property type="match status" value="1"/>
</dbReference>
<dbReference type="AlphaFoldDB" id="A0A1J4RP26"/>
<evidence type="ECO:0000256" key="4">
    <source>
        <dbReference type="ARBA" id="ARBA00022960"/>
    </source>
</evidence>
<dbReference type="SUPFAM" id="SSF56601">
    <property type="entry name" value="beta-lactamase/transpeptidase-like"/>
    <property type="match status" value="1"/>
</dbReference>
<evidence type="ECO:0000256" key="6">
    <source>
        <dbReference type="ARBA" id="ARBA00023316"/>
    </source>
</evidence>
<reference evidence="11 12" key="1">
    <citation type="journal article" date="2016" name="Environ. Microbiol.">
        <title>Genomic resolution of a cold subsurface aquifer community provides metabolic insights for novel microbes adapted to high CO concentrations.</title>
        <authorList>
            <person name="Probst A.J."/>
            <person name="Castelle C.J."/>
            <person name="Singh A."/>
            <person name="Brown C.T."/>
            <person name="Anantharaman K."/>
            <person name="Sharon I."/>
            <person name="Hug L.A."/>
            <person name="Burstein D."/>
            <person name="Emerson J.B."/>
            <person name="Thomas B.C."/>
            <person name="Banfield J.F."/>
        </authorList>
    </citation>
    <scope>NUCLEOTIDE SEQUENCE [LARGE SCALE GENOMIC DNA]</scope>
    <source>
        <strain evidence="11">CG1_02_47_37</strain>
    </source>
</reference>
<keyword evidence="5" id="KW-0573">Peptidoglycan synthesis</keyword>
<dbReference type="Proteomes" id="UP000183144">
    <property type="component" value="Unassembled WGS sequence"/>
</dbReference>
<dbReference type="Gene3D" id="3.40.710.10">
    <property type="entry name" value="DD-peptidase/beta-lactamase superfamily"/>
    <property type="match status" value="1"/>
</dbReference>
<evidence type="ECO:0000313" key="12">
    <source>
        <dbReference type="Proteomes" id="UP000183144"/>
    </source>
</evidence>
<gene>
    <name evidence="11" type="ORF">AUJ59_02405</name>
</gene>
<dbReference type="Pfam" id="PF00768">
    <property type="entry name" value="Peptidase_S11"/>
    <property type="match status" value="1"/>
</dbReference>
<dbReference type="EMBL" id="MNUI01000041">
    <property type="protein sequence ID" value="OIN89153.1"/>
    <property type="molecule type" value="Genomic_DNA"/>
</dbReference>
<evidence type="ECO:0000256" key="9">
    <source>
        <dbReference type="RuleBase" id="RU004016"/>
    </source>
</evidence>
<feature type="active site" description="Proton acceptor" evidence="7">
    <location>
        <position position="103"/>
    </location>
</feature>
<evidence type="ECO:0000256" key="2">
    <source>
        <dbReference type="ARBA" id="ARBA00022729"/>
    </source>
</evidence>
<evidence type="ECO:0000256" key="8">
    <source>
        <dbReference type="PIRSR" id="PIRSR618044-2"/>
    </source>
</evidence>
<feature type="active site" evidence="7">
    <location>
        <position position="153"/>
    </location>
</feature>
<feature type="active site" description="Acyl-ester intermediate" evidence="7">
    <location>
        <position position="100"/>
    </location>
</feature>
<comment type="caution">
    <text evidence="11">The sequence shown here is derived from an EMBL/GenBank/DDBJ whole genome shotgun (WGS) entry which is preliminary data.</text>
</comment>
<evidence type="ECO:0000256" key="5">
    <source>
        <dbReference type="ARBA" id="ARBA00022984"/>
    </source>
</evidence>
<proteinExistence type="inferred from homology"/>
<comment type="similarity">
    <text evidence="1 9">Belongs to the peptidase S11 family.</text>
</comment>